<evidence type="ECO:0000313" key="3">
    <source>
        <dbReference type="Proteomes" id="UP001193389"/>
    </source>
</evidence>
<protein>
    <submittedName>
        <fullName evidence="2">Membrane protein Cj0080</fullName>
    </submittedName>
</protein>
<reference evidence="2" key="1">
    <citation type="journal article" date="2020" name="Int. J. Syst. Evol. Microbiol.">
        <title>Aquipluma nitroreducens gen. nov. sp. nov., a novel facultatively anaerobic bacterium isolated from a freshwater lake.</title>
        <authorList>
            <person name="Watanabe M."/>
            <person name="Kojima H."/>
            <person name="Fukui M."/>
        </authorList>
    </citation>
    <scope>NUCLEOTIDE SEQUENCE</scope>
    <source>
        <strain evidence="2">MeG22</strain>
    </source>
</reference>
<keyword evidence="1" id="KW-0472">Membrane</keyword>
<accession>A0A5K7S524</accession>
<evidence type="ECO:0000256" key="1">
    <source>
        <dbReference type="SAM" id="Phobius"/>
    </source>
</evidence>
<dbReference type="Pfam" id="PF14899">
    <property type="entry name" value="DUF4492"/>
    <property type="match status" value="1"/>
</dbReference>
<keyword evidence="3" id="KW-1185">Reference proteome</keyword>
<keyword evidence="1" id="KW-1133">Transmembrane helix</keyword>
<keyword evidence="1" id="KW-0812">Transmembrane</keyword>
<dbReference type="InterPro" id="IPR027853">
    <property type="entry name" value="DUF4492"/>
</dbReference>
<dbReference type="Proteomes" id="UP001193389">
    <property type="component" value="Chromosome"/>
</dbReference>
<evidence type="ECO:0000313" key="2">
    <source>
        <dbReference type="EMBL" id="BBE16609.1"/>
    </source>
</evidence>
<dbReference type="RefSeq" id="WP_318349670.1">
    <property type="nucleotide sequence ID" value="NZ_AP018694.1"/>
</dbReference>
<sequence length="71" mass="8679">MNVFKRTFRFYYDGFSNLPRWGKQVWLVILIKLFILFVILKIFFFPNFLKTNFNNDSDRSNHVLENLTNIN</sequence>
<name>A0A5K7S524_9BACT</name>
<feature type="transmembrane region" description="Helical" evidence="1">
    <location>
        <begin position="25"/>
        <end position="44"/>
    </location>
</feature>
<dbReference type="KEGG" id="anf:AQPE_0749"/>
<proteinExistence type="predicted"/>
<dbReference type="AlphaFoldDB" id="A0A5K7S524"/>
<organism evidence="2 3">
    <name type="scientific">Aquipluma nitroreducens</name>
    <dbReference type="NCBI Taxonomy" id="2010828"/>
    <lineage>
        <taxon>Bacteria</taxon>
        <taxon>Pseudomonadati</taxon>
        <taxon>Bacteroidota</taxon>
        <taxon>Bacteroidia</taxon>
        <taxon>Marinilabiliales</taxon>
        <taxon>Prolixibacteraceae</taxon>
        <taxon>Aquipluma</taxon>
    </lineage>
</organism>
<gene>
    <name evidence="2" type="ORF">AQPE_0749</name>
</gene>
<dbReference type="EMBL" id="AP018694">
    <property type="protein sequence ID" value="BBE16609.1"/>
    <property type="molecule type" value="Genomic_DNA"/>
</dbReference>